<dbReference type="Proteomes" id="UP000198310">
    <property type="component" value="Unassembled WGS sequence"/>
</dbReference>
<evidence type="ECO:0000313" key="3">
    <source>
        <dbReference type="Proteomes" id="UP000198310"/>
    </source>
</evidence>
<dbReference type="PANTHER" id="PTHR43777">
    <property type="entry name" value="MOLYBDENUM COFACTOR CYTIDYLYLTRANSFERASE"/>
    <property type="match status" value="1"/>
</dbReference>
<organism evidence="2 3">
    <name type="scientific">Hymenobacter mucosus</name>
    <dbReference type="NCBI Taxonomy" id="1411120"/>
    <lineage>
        <taxon>Bacteria</taxon>
        <taxon>Pseudomonadati</taxon>
        <taxon>Bacteroidota</taxon>
        <taxon>Cytophagia</taxon>
        <taxon>Cytophagales</taxon>
        <taxon>Hymenobacteraceae</taxon>
        <taxon>Hymenobacter</taxon>
    </lineage>
</organism>
<dbReference type="InterPro" id="IPR025877">
    <property type="entry name" value="MobA-like_NTP_Trfase"/>
</dbReference>
<keyword evidence="2" id="KW-0548">Nucleotidyltransferase</keyword>
<evidence type="ECO:0000313" key="2">
    <source>
        <dbReference type="EMBL" id="SNR34013.1"/>
    </source>
</evidence>
<feature type="domain" description="MobA-like NTP transferase" evidence="1">
    <location>
        <begin position="5"/>
        <end position="167"/>
    </location>
</feature>
<name>A0A238VJY5_9BACT</name>
<dbReference type="AlphaFoldDB" id="A0A238VJY5"/>
<dbReference type="CDD" id="cd04182">
    <property type="entry name" value="GT_2_like_f"/>
    <property type="match status" value="1"/>
</dbReference>
<dbReference type="InterPro" id="IPR029044">
    <property type="entry name" value="Nucleotide-diphossugar_trans"/>
</dbReference>
<dbReference type="EMBL" id="FZNS01000001">
    <property type="protein sequence ID" value="SNR34013.1"/>
    <property type="molecule type" value="Genomic_DNA"/>
</dbReference>
<dbReference type="Pfam" id="PF12804">
    <property type="entry name" value="NTP_transf_3"/>
    <property type="match status" value="1"/>
</dbReference>
<sequence>MPTILLLAAGSSSRLGRPKQLLRFQGNTLLRRAAETSVMAAAGLPVVVVTGALHQELLPELAGLPVTTVHCPAWAEGMGASMKCGLAELEKLQPAWTEVLVLLCDQPHVTPDLLKQFSVVRAATGLPIAASQYSSTTGVPALFGREALPLLLQLPNAAGAGQLLKHRPDLVATVPFPAGVIDVDTEAQYAELLAIPAPVASPGNE</sequence>
<accession>A0A238VJY5</accession>
<dbReference type="Gene3D" id="3.90.550.10">
    <property type="entry name" value="Spore Coat Polysaccharide Biosynthesis Protein SpsA, Chain A"/>
    <property type="match status" value="1"/>
</dbReference>
<protein>
    <submittedName>
        <fullName evidence="2">Molybdenum cofactor cytidylyltransferase</fullName>
    </submittedName>
</protein>
<keyword evidence="3" id="KW-1185">Reference proteome</keyword>
<evidence type="ECO:0000259" key="1">
    <source>
        <dbReference type="Pfam" id="PF12804"/>
    </source>
</evidence>
<gene>
    <name evidence="2" type="ORF">SAMN06269173_101709</name>
</gene>
<dbReference type="GO" id="GO:0016779">
    <property type="term" value="F:nucleotidyltransferase activity"/>
    <property type="evidence" value="ECO:0007669"/>
    <property type="project" value="UniProtKB-KW"/>
</dbReference>
<reference evidence="3" key="1">
    <citation type="submission" date="2017-06" db="EMBL/GenBank/DDBJ databases">
        <authorList>
            <person name="Varghese N."/>
            <person name="Submissions S."/>
        </authorList>
    </citation>
    <scope>NUCLEOTIDE SEQUENCE [LARGE SCALE GENOMIC DNA]</scope>
    <source>
        <strain evidence="3">DSM 28041</strain>
    </source>
</reference>
<keyword evidence="2" id="KW-0808">Transferase</keyword>
<dbReference type="PANTHER" id="PTHR43777:SF1">
    <property type="entry name" value="MOLYBDENUM COFACTOR CYTIDYLYLTRANSFERASE"/>
    <property type="match status" value="1"/>
</dbReference>
<dbReference type="SUPFAM" id="SSF53448">
    <property type="entry name" value="Nucleotide-diphospho-sugar transferases"/>
    <property type="match status" value="1"/>
</dbReference>
<dbReference type="RefSeq" id="WP_089331658.1">
    <property type="nucleotide sequence ID" value="NZ_FZNS01000001.1"/>
</dbReference>
<proteinExistence type="predicted"/>